<dbReference type="RefSeq" id="XP_033687293.1">
    <property type="nucleotide sequence ID" value="XM_033828453.1"/>
</dbReference>
<evidence type="ECO:0000256" key="1">
    <source>
        <dbReference type="SAM" id="MobiDB-lite"/>
    </source>
</evidence>
<organism evidence="3 4">
    <name type="scientific">Trematosphaeria pertusa</name>
    <dbReference type="NCBI Taxonomy" id="390896"/>
    <lineage>
        <taxon>Eukaryota</taxon>
        <taxon>Fungi</taxon>
        <taxon>Dikarya</taxon>
        <taxon>Ascomycota</taxon>
        <taxon>Pezizomycotina</taxon>
        <taxon>Dothideomycetes</taxon>
        <taxon>Pleosporomycetidae</taxon>
        <taxon>Pleosporales</taxon>
        <taxon>Massarineae</taxon>
        <taxon>Trematosphaeriaceae</taxon>
        <taxon>Trematosphaeria</taxon>
    </lineage>
</organism>
<name>A0A6A6IPV0_9PLEO</name>
<feature type="chain" id="PRO_5025671445" evidence="2">
    <location>
        <begin position="20"/>
        <end position="631"/>
    </location>
</feature>
<feature type="region of interest" description="Disordered" evidence="1">
    <location>
        <begin position="390"/>
        <end position="429"/>
    </location>
</feature>
<dbReference type="AlphaFoldDB" id="A0A6A6IPV0"/>
<evidence type="ECO:0000313" key="4">
    <source>
        <dbReference type="Proteomes" id="UP000800094"/>
    </source>
</evidence>
<accession>A0A6A6IPV0</accession>
<dbReference type="EMBL" id="ML987192">
    <property type="protein sequence ID" value="KAF2252289.1"/>
    <property type="molecule type" value="Genomic_DNA"/>
</dbReference>
<protein>
    <submittedName>
        <fullName evidence="3">Uncharacterized protein</fullName>
    </submittedName>
</protein>
<reference evidence="3" key="1">
    <citation type="journal article" date="2020" name="Stud. Mycol.">
        <title>101 Dothideomycetes genomes: a test case for predicting lifestyles and emergence of pathogens.</title>
        <authorList>
            <person name="Haridas S."/>
            <person name="Albert R."/>
            <person name="Binder M."/>
            <person name="Bloem J."/>
            <person name="Labutti K."/>
            <person name="Salamov A."/>
            <person name="Andreopoulos B."/>
            <person name="Baker S."/>
            <person name="Barry K."/>
            <person name="Bills G."/>
            <person name="Bluhm B."/>
            <person name="Cannon C."/>
            <person name="Castanera R."/>
            <person name="Culley D."/>
            <person name="Daum C."/>
            <person name="Ezra D."/>
            <person name="Gonzalez J."/>
            <person name="Henrissat B."/>
            <person name="Kuo A."/>
            <person name="Liang C."/>
            <person name="Lipzen A."/>
            <person name="Lutzoni F."/>
            <person name="Magnuson J."/>
            <person name="Mondo S."/>
            <person name="Nolan M."/>
            <person name="Ohm R."/>
            <person name="Pangilinan J."/>
            <person name="Park H.-J."/>
            <person name="Ramirez L."/>
            <person name="Alfaro M."/>
            <person name="Sun H."/>
            <person name="Tritt A."/>
            <person name="Yoshinaga Y."/>
            <person name="Zwiers L.-H."/>
            <person name="Turgeon B."/>
            <person name="Goodwin S."/>
            <person name="Spatafora J."/>
            <person name="Crous P."/>
            <person name="Grigoriev I."/>
        </authorList>
    </citation>
    <scope>NUCLEOTIDE SEQUENCE</scope>
    <source>
        <strain evidence="3">CBS 122368</strain>
    </source>
</reference>
<feature type="signal peptide" evidence="2">
    <location>
        <begin position="1"/>
        <end position="19"/>
    </location>
</feature>
<feature type="compositionally biased region" description="Low complexity" evidence="1">
    <location>
        <begin position="412"/>
        <end position="428"/>
    </location>
</feature>
<keyword evidence="4" id="KW-1185">Reference proteome</keyword>
<dbReference type="Gene3D" id="2.60.40.10">
    <property type="entry name" value="Immunoglobulins"/>
    <property type="match status" value="1"/>
</dbReference>
<keyword evidence="2" id="KW-0732">Signal</keyword>
<evidence type="ECO:0000313" key="3">
    <source>
        <dbReference type="EMBL" id="KAF2252289.1"/>
    </source>
</evidence>
<sequence length="631" mass="66689">MARFSRIASLLSLASMGFAGTPIPGIIPLSVTGTLDNCNAPNAGEYNSGGSITVDGWNIKVPKNLIVQFPTVWKPFPELCGAHADGYEVSVSGNVVNGEAIAAQVSVSAGLSLRGGQGYIDTINIAAGTMKIRGGPTIRINDPNGVFSKKTDSSFFPVDGENPSVTAFSGFPMCLPRSDNDENCPQSNRPNGAIDFSAPDPLKMVPFREGDFIEYAGTKNGGEILVYEITAINVQVTTTASDTVPNYIRVEDALVGVTDNAGNVEVADFRFIGFLSSCSGASVSISAIEVDPCTGEEKFRQIGTATPKAGDDRCKWEARLDVAGRTPYTREYLIKANNPVIETKDGIKAGQYVMPVGEWIQPEVDQPGTEPPPFRFSDIRGLVEGDFLDDKQYGPLDPFPGPKPPAPAKTCSPSDIPSNPDDPNAPAAREPVASVAAITAVQRVGGQVFLVASNTADGISNSDLTFAWTKTSPASPSISIQNAAQPTATFTAPTVNADTSFDFEVTVSLKSDTSKSSKAKVTVKVSKTANDVVTLDTYSWQSRQSGTISVTCHSNVVNGDNKKMTLVLNGGATSLNMANNGPGKWSYNARSTRQPTNVQCVSDLKGKSALVTAPTRRKKRGVLGLHSQSEA</sequence>
<evidence type="ECO:0000256" key="2">
    <source>
        <dbReference type="SAM" id="SignalP"/>
    </source>
</evidence>
<dbReference type="InterPro" id="IPR013783">
    <property type="entry name" value="Ig-like_fold"/>
</dbReference>
<gene>
    <name evidence="3" type="ORF">BU26DRAFT_516955</name>
</gene>
<dbReference type="GeneID" id="54581783"/>
<feature type="compositionally biased region" description="Pro residues" evidence="1">
    <location>
        <begin position="397"/>
        <end position="407"/>
    </location>
</feature>
<dbReference type="OrthoDB" id="2129641at2759"/>
<dbReference type="Proteomes" id="UP000800094">
    <property type="component" value="Unassembled WGS sequence"/>
</dbReference>
<proteinExistence type="predicted"/>